<proteinExistence type="predicted"/>
<dbReference type="Proteomes" id="UP001638806">
    <property type="component" value="Unassembled WGS sequence"/>
</dbReference>
<gene>
    <name evidence="1" type="ORF">ACCO45_005913</name>
</gene>
<keyword evidence="2" id="KW-1185">Reference proteome</keyword>
<organism evidence="1 2">
    <name type="scientific">Purpureocillium lilacinum</name>
    <name type="common">Paecilomyces lilacinus</name>
    <dbReference type="NCBI Taxonomy" id="33203"/>
    <lineage>
        <taxon>Eukaryota</taxon>
        <taxon>Fungi</taxon>
        <taxon>Dikarya</taxon>
        <taxon>Ascomycota</taxon>
        <taxon>Pezizomycotina</taxon>
        <taxon>Sordariomycetes</taxon>
        <taxon>Hypocreomycetidae</taxon>
        <taxon>Hypocreales</taxon>
        <taxon>Ophiocordycipitaceae</taxon>
        <taxon>Purpureocillium</taxon>
    </lineage>
</organism>
<comment type="caution">
    <text evidence="1">The sequence shown here is derived from an EMBL/GenBank/DDBJ whole genome shotgun (WGS) entry which is preliminary data.</text>
</comment>
<protein>
    <submittedName>
        <fullName evidence="1">Uncharacterized protein</fullName>
    </submittedName>
</protein>
<dbReference type="EMBL" id="JBGNUJ010000004">
    <property type="protein sequence ID" value="KAL3960796.1"/>
    <property type="molecule type" value="Genomic_DNA"/>
</dbReference>
<name>A0ACC4DWQ7_PURLI</name>
<evidence type="ECO:0000313" key="2">
    <source>
        <dbReference type="Proteomes" id="UP001638806"/>
    </source>
</evidence>
<reference evidence="1" key="1">
    <citation type="submission" date="2024-12" db="EMBL/GenBank/DDBJ databases">
        <title>Comparative genomics and development of molecular markers within Purpureocillium lilacinum and among Purpureocillium species.</title>
        <authorList>
            <person name="Yeh Z.-Y."/>
            <person name="Ni N.-T."/>
            <person name="Lo P.-H."/>
            <person name="Mushyakhwo K."/>
            <person name="Lin C.-F."/>
            <person name="Nai Y.-S."/>
        </authorList>
    </citation>
    <scope>NUCLEOTIDE SEQUENCE</scope>
    <source>
        <strain evidence="1">NCHU-NPUST-175</strain>
    </source>
</reference>
<accession>A0ACC4DWQ7</accession>
<sequence length="150" mass="16478">MVAAKLGLDGGGTAQLVRSLLLRHLATPPCPQLCRTLVVQLWLAMDTPPVPLRIRARIRTRHARLVLLLSLGWLVGLGRRQARAPLKDPRPPKGPPIAPSPAPDLQSHVRTRRRLLRARTRNPSTLARAATRSTNGRQAGCEGRHFATAR</sequence>
<evidence type="ECO:0000313" key="1">
    <source>
        <dbReference type="EMBL" id="KAL3960796.1"/>
    </source>
</evidence>